<dbReference type="PANTHER" id="PTHR47199:SF2">
    <property type="entry name" value="PHOTOSYSTEM II STABILITY_ASSEMBLY FACTOR HCF136, CHLOROPLASTIC"/>
    <property type="match status" value="1"/>
</dbReference>
<evidence type="ECO:0000313" key="1">
    <source>
        <dbReference type="EMBL" id="PSR22722.1"/>
    </source>
</evidence>
<dbReference type="Proteomes" id="UP000241848">
    <property type="component" value="Unassembled WGS sequence"/>
</dbReference>
<gene>
    <name evidence="1" type="ORF">C7B45_05865</name>
</gene>
<dbReference type="InterPro" id="IPR015943">
    <property type="entry name" value="WD40/YVTN_repeat-like_dom_sf"/>
</dbReference>
<dbReference type="SUPFAM" id="SSF110296">
    <property type="entry name" value="Oligoxyloglucan reducing end-specific cellobiohydrolase"/>
    <property type="match status" value="2"/>
</dbReference>
<evidence type="ECO:0000313" key="2">
    <source>
        <dbReference type="Proteomes" id="UP000241848"/>
    </source>
</evidence>
<dbReference type="Gene3D" id="2.130.10.10">
    <property type="entry name" value="YVTN repeat-like/Quinoprotein amine dehydrogenase"/>
    <property type="match status" value="2"/>
</dbReference>
<dbReference type="AlphaFoldDB" id="A0A2T2WKG4"/>
<sequence length="598" mass="64279">MKTRVLALVTGAITLGFCIVAAAKPVVRAAHSRVSSFQASFLTIAHRSALHLPPAGTGLVLSGWVQFLSSRDGFVLARRRHELGLLATNDVGVKWHPVPTPPGLEAVDMVSLKSGWVLLAHNPGQPATQLEFTRDGGRLWQRPLASWPRGRSITAMDFLSNRLGWVELQGTGPNGLPVWSLEGTKNGGTTWTPLAMPRPVENTIAPIIEFISPSIGWMLCSGEPSAGFQEKWLYQTTNGGRDWHLVASSTNNSLSGGGYASLMSFVSPAVGYLSFARGSVFRTQDGGRHWIRVTAFPFAPQAEEPLSGMSFVTSHTGFAVVAGTLWRTSHGGTSWDPLAPSPIPTGSISFASVRDGYTSTLVGGSALMKTVDGGARWVPTGPPQSFWNTVQMTTPTTVWATGIVGNGSNQWLYVSRGGGPWRRVVVPTRGWILGTAMTSSGRGWVLSESSTLGLSDLFYTASNGRHWEKRALSFPAQAIAAPTPSDIWIAGSTANDTIPLALYHSSDGGLAWETYRLPDHAFESVIGGITFRNTQWGWFWTASSLYVTHNGGHTWDVETTHPIAYIEGADFVTAQDGWLTTSSGLYHTTDGGATWISV</sequence>
<reference evidence="1 2" key="1">
    <citation type="journal article" date="2014" name="BMC Genomics">
        <title>Comparison of environmental and isolate Sulfobacillus genomes reveals diverse carbon, sulfur, nitrogen, and hydrogen metabolisms.</title>
        <authorList>
            <person name="Justice N.B."/>
            <person name="Norman A."/>
            <person name="Brown C.T."/>
            <person name="Singh A."/>
            <person name="Thomas B.C."/>
            <person name="Banfield J.F."/>
        </authorList>
    </citation>
    <scope>NUCLEOTIDE SEQUENCE [LARGE SCALE GENOMIC DNA]</scope>
    <source>
        <strain evidence="1">AMDSBA3</strain>
    </source>
</reference>
<dbReference type="SUPFAM" id="SSF50939">
    <property type="entry name" value="Sialidases"/>
    <property type="match status" value="1"/>
</dbReference>
<dbReference type="InterPro" id="IPR036278">
    <property type="entry name" value="Sialidase_sf"/>
</dbReference>
<dbReference type="PANTHER" id="PTHR47199">
    <property type="entry name" value="PHOTOSYSTEM II STABILITY/ASSEMBLY FACTOR HCF136, CHLOROPLASTIC"/>
    <property type="match status" value="1"/>
</dbReference>
<comment type="caution">
    <text evidence="1">The sequence shown here is derived from an EMBL/GenBank/DDBJ whole genome shotgun (WGS) entry which is preliminary data.</text>
</comment>
<evidence type="ECO:0008006" key="3">
    <source>
        <dbReference type="Google" id="ProtNLM"/>
    </source>
</evidence>
<organism evidence="1 2">
    <name type="scientific">Sulfobacillus acidophilus</name>
    <dbReference type="NCBI Taxonomy" id="53633"/>
    <lineage>
        <taxon>Bacteria</taxon>
        <taxon>Bacillati</taxon>
        <taxon>Bacillota</taxon>
        <taxon>Clostridia</taxon>
        <taxon>Eubacteriales</taxon>
        <taxon>Clostridiales Family XVII. Incertae Sedis</taxon>
        <taxon>Sulfobacillus</taxon>
    </lineage>
</organism>
<accession>A0A2T2WKG4</accession>
<proteinExistence type="predicted"/>
<name>A0A2T2WKG4_9FIRM</name>
<protein>
    <recommendedName>
        <fullName evidence="3">Photosynthesis system II assembly factor Ycf48/Hcf136-like domain-containing protein</fullName>
    </recommendedName>
</protein>
<dbReference type="EMBL" id="PXYV01000013">
    <property type="protein sequence ID" value="PSR22722.1"/>
    <property type="molecule type" value="Genomic_DNA"/>
</dbReference>